<evidence type="ECO:0000256" key="2">
    <source>
        <dbReference type="ARBA" id="ARBA00013855"/>
    </source>
</evidence>
<evidence type="ECO:0000256" key="1">
    <source>
        <dbReference type="ARBA" id="ARBA00009369"/>
    </source>
</evidence>
<comment type="caution">
    <text evidence="7">The sequence shown here is derived from an EMBL/GenBank/DDBJ whole genome shotgun (WGS) entry which is preliminary data.</text>
</comment>
<proteinExistence type="inferred from homology"/>
<gene>
    <name evidence="7" type="ORF">A3I42_03025</name>
</gene>
<evidence type="ECO:0000259" key="6">
    <source>
        <dbReference type="Pfam" id="PF04085"/>
    </source>
</evidence>
<dbReference type="EMBL" id="MGER01000026">
    <property type="protein sequence ID" value="OGL88542.1"/>
    <property type="molecule type" value="Genomic_DNA"/>
</dbReference>
<sequence>MASSSRNLLWAIVGGCVFTFLLFFHALDPLTRLFQGALNPLERFFMSRSFTVRQWFKERDAVIKERDALRSTVQGFYQQVQDAESCLEDNAELRELLGIHTTYRVEQVVAKIVNYANLSRTRITIDKGLREGIATGDAVVVGSGIIIGRVVDAANDRATVALLTDADVSLAATLAGGGSEEGIVRSRRGALMLDFIPQGMELLVGHLVVTAGSDERIPRNLTIGHVTALETDKSAPFQSALIEQSISIADYAFVAVLKGSQ</sequence>
<keyword evidence="5" id="KW-0472">Membrane</keyword>
<keyword evidence="5" id="KW-0812">Transmembrane</keyword>
<dbReference type="InterPro" id="IPR042177">
    <property type="entry name" value="Cell/Rod_1"/>
</dbReference>
<accession>A0A1F7VDB2</accession>
<dbReference type="AlphaFoldDB" id="A0A1F7VDB2"/>
<evidence type="ECO:0000256" key="3">
    <source>
        <dbReference type="ARBA" id="ARBA00022960"/>
    </source>
</evidence>
<keyword evidence="3" id="KW-0133">Cell shape</keyword>
<keyword evidence="5" id="KW-1133">Transmembrane helix</keyword>
<evidence type="ECO:0000313" key="8">
    <source>
        <dbReference type="Proteomes" id="UP000178264"/>
    </source>
</evidence>
<dbReference type="PANTHER" id="PTHR34138:SF1">
    <property type="entry name" value="CELL SHAPE-DETERMINING PROTEIN MREC"/>
    <property type="match status" value="1"/>
</dbReference>
<dbReference type="InterPro" id="IPR007221">
    <property type="entry name" value="MreC"/>
</dbReference>
<reference evidence="7 8" key="1">
    <citation type="journal article" date="2016" name="Nat. Commun.">
        <title>Thousands of microbial genomes shed light on interconnected biogeochemical processes in an aquifer system.</title>
        <authorList>
            <person name="Anantharaman K."/>
            <person name="Brown C.T."/>
            <person name="Hug L.A."/>
            <person name="Sharon I."/>
            <person name="Castelle C.J."/>
            <person name="Probst A.J."/>
            <person name="Thomas B.C."/>
            <person name="Singh A."/>
            <person name="Wilkins M.J."/>
            <person name="Karaoz U."/>
            <person name="Brodie E.L."/>
            <person name="Williams K.H."/>
            <person name="Hubbard S.S."/>
            <person name="Banfield J.F."/>
        </authorList>
    </citation>
    <scope>NUCLEOTIDE SEQUENCE [LARGE SCALE GENOMIC DNA]</scope>
</reference>
<dbReference type="PIRSF" id="PIRSF038471">
    <property type="entry name" value="MreC"/>
    <property type="match status" value="1"/>
</dbReference>
<evidence type="ECO:0000313" key="7">
    <source>
        <dbReference type="EMBL" id="OGL88542.1"/>
    </source>
</evidence>
<dbReference type="Pfam" id="PF04085">
    <property type="entry name" value="MreC"/>
    <property type="match status" value="1"/>
</dbReference>
<dbReference type="Gene3D" id="2.40.10.350">
    <property type="entry name" value="Rod shape-determining protein MreC, domain 2"/>
    <property type="match status" value="1"/>
</dbReference>
<dbReference type="InterPro" id="IPR055342">
    <property type="entry name" value="MreC_beta-barrel_core"/>
</dbReference>
<dbReference type="PANTHER" id="PTHR34138">
    <property type="entry name" value="CELL SHAPE-DETERMINING PROTEIN MREC"/>
    <property type="match status" value="1"/>
</dbReference>
<dbReference type="InterPro" id="IPR042175">
    <property type="entry name" value="Cell/Rod_MreC_2"/>
</dbReference>
<protein>
    <recommendedName>
        <fullName evidence="2">Cell shape-determining protein MreC</fullName>
    </recommendedName>
    <alternativeName>
        <fullName evidence="4">Cell shape protein MreC</fullName>
    </alternativeName>
</protein>
<dbReference type="Gene3D" id="2.40.10.340">
    <property type="entry name" value="Rod shape-determining protein MreC, domain 1"/>
    <property type="match status" value="1"/>
</dbReference>
<dbReference type="Proteomes" id="UP000178264">
    <property type="component" value="Unassembled WGS sequence"/>
</dbReference>
<feature type="domain" description="Rod shape-determining protein MreC beta-barrel core" evidence="6">
    <location>
        <begin position="119"/>
        <end position="258"/>
    </location>
</feature>
<evidence type="ECO:0000256" key="5">
    <source>
        <dbReference type="SAM" id="Phobius"/>
    </source>
</evidence>
<feature type="transmembrane region" description="Helical" evidence="5">
    <location>
        <begin position="7"/>
        <end position="27"/>
    </location>
</feature>
<name>A0A1F7VDB2_9BACT</name>
<organism evidence="7 8">
    <name type="scientific">Candidatus Uhrbacteria bacterium RIFCSPLOWO2_02_FULL_49_11</name>
    <dbReference type="NCBI Taxonomy" id="1802409"/>
    <lineage>
        <taxon>Bacteria</taxon>
        <taxon>Candidatus Uhriibacteriota</taxon>
    </lineage>
</organism>
<dbReference type="GO" id="GO:0008360">
    <property type="term" value="P:regulation of cell shape"/>
    <property type="evidence" value="ECO:0007669"/>
    <property type="project" value="UniProtKB-KW"/>
</dbReference>
<dbReference type="GO" id="GO:0005886">
    <property type="term" value="C:plasma membrane"/>
    <property type="evidence" value="ECO:0007669"/>
    <property type="project" value="TreeGrafter"/>
</dbReference>
<evidence type="ECO:0000256" key="4">
    <source>
        <dbReference type="ARBA" id="ARBA00032089"/>
    </source>
</evidence>
<comment type="similarity">
    <text evidence="1">Belongs to the MreC family.</text>
</comment>